<gene>
    <name evidence="2" type="ORF">CKJ66_26995</name>
</gene>
<name>A0A2A2ZBI8_MYCAV</name>
<comment type="caution">
    <text evidence="2">The sequence shown here is derived from an EMBL/GenBank/DDBJ whole genome shotgun (WGS) entry which is preliminary data.</text>
</comment>
<sequence>MSLQMRALGDLAAKMRGWADRWEAEDRLHSVDGDLVDAVAGCLYAINSQGMARTAPNRRIWTQMSEKSKNRTGYREMARALLEHFDMRPRFTLGDRDDDYPNTDGEEQERNSA</sequence>
<dbReference type="Proteomes" id="UP000217768">
    <property type="component" value="Unassembled WGS sequence"/>
</dbReference>
<feature type="region of interest" description="Disordered" evidence="1">
    <location>
        <begin position="91"/>
        <end position="113"/>
    </location>
</feature>
<accession>A0A2A2ZBI8</accession>
<protein>
    <submittedName>
        <fullName evidence="2">Uncharacterized protein</fullName>
    </submittedName>
</protein>
<dbReference type="AlphaFoldDB" id="A0A2A2ZBI8"/>
<evidence type="ECO:0000256" key="1">
    <source>
        <dbReference type="SAM" id="MobiDB-lite"/>
    </source>
</evidence>
<feature type="compositionally biased region" description="Acidic residues" evidence="1">
    <location>
        <begin position="96"/>
        <end position="107"/>
    </location>
</feature>
<organism evidence="2 3">
    <name type="scientific">Mycobacterium avium</name>
    <dbReference type="NCBI Taxonomy" id="1764"/>
    <lineage>
        <taxon>Bacteria</taxon>
        <taxon>Bacillati</taxon>
        <taxon>Actinomycetota</taxon>
        <taxon>Actinomycetes</taxon>
        <taxon>Mycobacteriales</taxon>
        <taxon>Mycobacteriaceae</taxon>
        <taxon>Mycobacterium</taxon>
        <taxon>Mycobacterium avium complex (MAC)</taxon>
    </lineage>
</organism>
<evidence type="ECO:0000313" key="3">
    <source>
        <dbReference type="Proteomes" id="UP000217768"/>
    </source>
</evidence>
<proteinExistence type="predicted"/>
<evidence type="ECO:0000313" key="2">
    <source>
        <dbReference type="EMBL" id="PBA23730.1"/>
    </source>
</evidence>
<reference evidence="2 3" key="1">
    <citation type="submission" date="2017-08" db="EMBL/GenBank/DDBJ databases">
        <title>Phylogenetic analysis of Mycobacterium avium complex whole genomes.</title>
        <authorList>
            <person name="Caverly L.J."/>
            <person name="Spilker T."/>
            <person name="Lipuma J."/>
        </authorList>
    </citation>
    <scope>NUCLEOTIDE SEQUENCE [LARGE SCALE GENOMIC DNA]</scope>
    <source>
        <strain evidence="2 3">FLAC0165</strain>
    </source>
</reference>
<dbReference type="EMBL" id="NSFD01000056">
    <property type="protein sequence ID" value="PBA23730.1"/>
    <property type="molecule type" value="Genomic_DNA"/>
</dbReference>